<evidence type="ECO:0000313" key="1">
    <source>
        <dbReference type="EMBL" id="RVW59073.1"/>
    </source>
</evidence>
<dbReference type="PANTHER" id="PTHR11017:SF479">
    <property type="entry name" value="DISEASE RESISTANCE PROTEIN (TIR-NBS-LRR CLASS) FAMILY"/>
    <property type="match status" value="1"/>
</dbReference>
<dbReference type="SUPFAM" id="SSF52058">
    <property type="entry name" value="L domain-like"/>
    <property type="match status" value="1"/>
</dbReference>
<dbReference type="AlphaFoldDB" id="A0A438FGH7"/>
<dbReference type="InterPro" id="IPR044974">
    <property type="entry name" value="Disease_R_plants"/>
</dbReference>
<sequence length="448" mass="50600">MGREIVRRTSPKEPGKRSRLWMQQDIYHVLEKHTGTEDIEVIVLNLTGLKEIRFTTAAFAKMTKLRMLIIISECSANQMQCKVHISDDFKFHYDELRLLFWDRCPLKLLPSDFKSKNLLRLCMPNSHLTQLWKEIRLLKAREVSSYLTAHAMLKEALLDGTAITELPSSMSYATQLVLLDLKNCRKLLSLPSSISKLTLLETLSLSGCLDLGKCQVNSGNLDALPQTLDRLCSLRRLELQNCSGLPSLPALPSSVELINASNCKSLEDISPQSVFLCFGGSIFGNCFKLSKYPSTMERDLQRMQPMLTKRDGGPLLSKITFFVVQQNPNVQVPFSTVFPGSRIPDWFKHRSQGHEINIKRPRKSSLEVVGLPTVTSDVVLLSRNGNPITMSRTVKRCGVCPVYIKSSSDEDYSYFDEGNPSGSDLCWKSSQHPLFTSLISVMYSLYYN</sequence>
<evidence type="ECO:0000313" key="2">
    <source>
        <dbReference type="Proteomes" id="UP000288805"/>
    </source>
</evidence>
<dbReference type="GO" id="GO:0006952">
    <property type="term" value="P:defense response"/>
    <property type="evidence" value="ECO:0007669"/>
    <property type="project" value="InterPro"/>
</dbReference>
<dbReference type="PANTHER" id="PTHR11017">
    <property type="entry name" value="LEUCINE-RICH REPEAT-CONTAINING PROTEIN"/>
    <property type="match status" value="1"/>
</dbReference>
<dbReference type="EMBL" id="QGNW01000909">
    <property type="protein sequence ID" value="RVW59073.1"/>
    <property type="molecule type" value="Genomic_DNA"/>
</dbReference>
<dbReference type="Proteomes" id="UP000288805">
    <property type="component" value="Unassembled WGS sequence"/>
</dbReference>
<dbReference type="Gene3D" id="3.80.10.10">
    <property type="entry name" value="Ribonuclease Inhibitor"/>
    <property type="match status" value="1"/>
</dbReference>
<protein>
    <submittedName>
        <fullName evidence="1">Putative WRKY transcription factor 19</fullName>
    </submittedName>
</protein>
<comment type="caution">
    <text evidence="1">The sequence shown here is derived from an EMBL/GenBank/DDBJ whole genome shotgun (WGS) entry which is preliminary data.</text>
</comment>
<dbReference type="InterPro" id="IPR032675">
    <property type="entry name" value="LRR_dom_sf"/>
</dbReference>
<accession>A0A438FGH7</accession>
<reference evidence="1 2" key="1">
    <citation type="journal article" date="2018" name="PLoS Genet.">
        <title>Population sequencing reveals clonal diversity and ancestral inbreeding in the grapevine cultivar Chardonnay.</title>
        <authorList>
            <person name="Roach M.J."/>
            <person name="Johnson D.L."/>
            <person name="Bohlmann J."/>
            <person name="van Vuuren H.J."/>
            <person name="Jones S.J."/>
            <person name="Pretorius I.S."/>
            <person name="Schmidt S.A."/>
            <person name="Borneman A.R."/>
        </authorList>
    </citation>
    <scope>NUCLEOTIDE SEQUENCE [LARGE SCALE GENOMIC DNA]</scope>
    <source>
        <strain evidence="2">cv. Chardonnay</strain>
        <tissue evidence="1">Leaf</tissue>
    </source>
</reference>
<name>A0A438FGH7_VITVI</name>
<organism evidence="1 2">
    <name type="scientific">Vitis vinifera</name>
    <name type="common">Grape</name>
    <dbReference type="NCBI Taxonomy" id="29760"/>
    <lineage>
        <taxon>Eukaryota</taxon>
        <taxon>Viridiplantae</taxon>
        <taxon>Streptophyta</taxon>
        <taxon>Embryophyta</taxon>
        <taxon>Tracheophyta</taxon>
        <taxon>Spermatophyta</taxon>
        <taxon>Magnoliopsida</taxon>
        <taxon>eudicotyledons</taxon>
        <taxon>Gunneridae</taxon>
        <taxon>Pentapetalae</taxon>
        <taxon>rosids</taxon>
        <taxon>Vitales</taxon>
        <taxon>Vitaceae</taxon>
        <taxon>Viteae</taxon>
        <taxon>Vitis</taxon>
    </lineage>
</organism>
<gene>
    <name evidence="1" type="primary">WRKY19_9</name>
    <name evidence="1" type="ORF">CK203_102916</name>
</gene>
<proteinExistence type="predicted"/>